<keyword evidence="2" id="KW-1185">Reference proteome</keyword>
<protein>
    <submittedName>
        <fullName evidence="1">Uncharacterized protein</fullName>
    </submittedName>
</protein>
<reference evidence="1 2" key="1">
    <citation type="submission" date="2019-05" db="EMBL/GenBank/DDBJ databases">
        <title>Another draft genome of Portunus trituberculatus and its Hox gene families provides insights of decapod evolution.</title>
        <authorList>
            <person name="Jeong J.-H."/>
            <person name="Song I."/>
            <person name="Kim S."/>
            <person name="Choi T."/>
            <person name="Kim D."/>
            <person name="Ryu S."/>
            <person name="Kim W."/>
        </authorList>
    </citation>
    <scope>NUCLEOTIDE SEQUENCE [LARGE SCALE GENOMIC DNA]</scope>
    <source>
        <tissue evidence="1">Muscle</tissue>
    </source>
</reference>
<dbReference type="Proteomes" id="UP000324222">
    <property type="component" value="Unassembled WGS sequence"/>
</dbReference>
<proteinExistence type="predicted"/>
<comment type="caution">
    <text evidence="1">The sequence shown here is derived from an EMBL/GenBank/DDBJ whole genome shotgun (WGS) entry which is preliminary data.</text>
</comment>
<dbReference type="AlphaFoldDB" id="A0A5B7HIP5"/>
<accession>A0A5B7HIP5</accession>
<evidence type="ECO:0000313" key="2">
    <source>
        <dbReference type="Proteomes" id="UP000324222"/>
    </source>
</evidence>
<sequence>MERRGCGGVAVVWEERGRFCTWEGVKGRNCCLTSPHLAWRKHQLGALKAPQFSSPAGDLCLRDAH</sequence>
<evidence type="ECO:0000313" key="1">
    <source>
        <dbReference type="EMBL" id="MPC69127.1"/>
    </source>
</evidence>
<organism evidence="1 2">
    <name type="scientific">Portunus trituberculatus</name>
    <name type="common">Swimming crab</name>
    <name type="synonym">Neptunus trituberculatus</name>
    <dbReference type="NCBI Taxonomy" id="210409"/>
    <lineage>
        <taxon>Eukaryota</taxon>
        <taxon>Metazoa</taxon>
        <taxon>Ecdysozoa</taxon>
        <taxon>Arthropoda</taxon>
        <taxon>Crustacea</taxon>
        <taxon>Multicrustacea</taxon>
        <taxon>Malacostraca</taxon>
        <taxon>Eumalacostraca</taxon>
        <taxon>Eucarida</taxon>
        <taxon>Decapoda</taxon>
        <taxon>Pleocyemata</taxon>
        <taxon>Brachyura</taxon>
        <taxon>Eubrachyura</taxon>
        <taxon>Portunoidea</taxon>
        <taxon>Portunidae</taxon>
        <taxon>Portuninae</taxon>
        <taxon>Portunus</taxon>
    </lineage>
</organism>
<name>A0A5B7HIP5_PORTR</name>
<gene>
    <name evidence="1" type="ORF">E2C01_063341</name>
</gene>
<dbReference type="EMBL" id="VSRR010028925">
    <property type="protein sequence ID" value="MPC69127.1"/>
    <property type="molecule type" value="Genomic_DNA"/>
</dbReference>